<dbReference type="Proteomes" id="UP000823775">
    <property type="component" value="Unassembled WGS sequence"/>
</dbReference>
<keyword evidence="3" id="KW-1185">Reference proteome</keyword>
<comment type="caution">
    <text evidence="2">The sequence shown here is derived from an EMBL/GenBank/DDBJ whole genome shotgun (WGS) entry which is preliminary data.</text>
</comment>
<feature type="non-terminal residue" evidence="2">
    <location>
        <position position="86"/>
    </location>
</feature>
<dbReference type="EMBL" id="JACEIK010009182">
    <property type="protein sequence ID" value="MCE3052061.1"/>
    <property type="molecule type" value="Genomic_DNA"/>
</dbReference>
<sequence length="86" mass="9419">MKESSQRLVSRVWLESVGGSKRPKAETLRGPNKGQVVGVTLKPTRSHKHVDWAPSSKRDSHEGHASNPPSGLPKKSPTSQWAVLSR</sequence>
<organism evidence="2 3">
    <name type="scientific">Datura stramonium</name>
    <name type="common">Jimsonweed</name>
    <name type="synonym">Common thornapple</name>
    <dbReference type="NCBI Taxonomy" id="4076"/>
    <lineage>
        <taxon>Eukaryota</taxon>
        <taxon>Viridiplantae</taxon>
        <taxon>Streptophyta</taxon>
        <taxon>Embryophyta</taxon>
        <taxon>Tracheophyta</taxon>
        <taxon>Spermatophyta</taxon>
        <taxon>Magnoliopsida</taxon>
        <taxon>eudicotyledons</taxon>
        <taxon>Gunneridae</taxon>
        <taxon>Pentapetalae</taxon>
        <taxon>asterids</taxon>
        <taxon>lamiids</taxon>
        <taxon>Solanales</taxon>
        <taxon>Solanaceae</taxon>
        <taxon>Solanoideae</taxon>
        <taxon>Datureae</taxon>
        <taxon>Datura</taxon>
    </lineage>
</organism>
<name>A0ABS8WQ77_DATST</name>
<evidence type="ECO:0000313" key="2">
    <source>
        <dbReference type="EMBL" id="MCE3052061.1"/>
    </source>
</evidence>
<evidence type="ECO:0000256" key="1">
    <source>
        <dbReference type="SAM" id="MobiDB-lite"/>
    </source>
</evidence>
<reference evidence="2 3" key="1">
    <citation type="journal article" date="2021" name="BMC Genomics">
        <title>Datura genome reveals duplications of psychoactive alkaloid biosynthetic genes and high mutation rate following tissue culture.</title>
        <authorList>
            <person name="Rajewski A."/>
            <person name="Carter-House D."/>
            <person name="Stajich J."/>
            <person name="Litt A."/>
        </authorList>
    </citation>
    <scope>NUCLEOTIDE SEQUENCE [LARGE SCALE GENOMIC DNA]</scope>
    <source>
        <strain evidence="2">AR-01</strain>
    </source>
</reference>
<feature type="compositionally biased region" description="Polar residues" evidence="1">
    <location>
        <begin position="76"/>
        <end position="86"/>
    </location>
</feature>
<gene>
    <name evidence="2" type="ORF">HAX54_051492</name>
</gene>
<feature type="region of interest" description="Disordered" evidence="1">
    <location>
        <begin position="15"/>
        <end position="86"/>
    </location>
</feature>
<accession>A0ABS8WQ77</accession>
<proteinExistence type="predicted"/>
<evidence type="ECO:0000313" key="3">
    <source>
        <dbReference type="Proteomes" id="UP000823775"/>
    </source>
</evidence>
<protein>
    <submittedName>
        <fullName evidence="2">Uncharacterized protein</fullName>
    </submittedName>
</protein>